<dbReference type="OrthoDB" id="10251508at2759"/>
<protein>
    <recommendedName>
        <fullName evidence="4">Magnesium transporter</fullName>
    </recommendedName>
</protein>
<dbReference type="Proteomes" id="UP000015453">
    <property type="component" value="Unassembled WGS sequence"/>
</dbReference>
<feature type="non-terminal residue" evidence="2">
    <location>
        <position position="193"/>
    </location>
</feature>
<dbReference type="Gene3D" id="2.40.128.330">
    <property type="match status" value="1"/>
</dbReference>
<dbReference type="InterPro" id="IPR039204">
    <property type="entry name" value="MRS2-like"/>
</dbReference>
<accession>S8E721</accession>
<dbReference type="EMBL" id="AUSU01002716">
    <property type="protein sequence ID" value="EPS68212.1"/>
    <property type="molecule type" value="Genomic_DNA"/>
</dbReference>
<evidence type="ECO:0000313" key="2">
    <source>
        <dbReference type="EMBL" id="EPS68212.1"/>
    </source>
</evidence>
<comment type="similarity">
    <text evidence="1">Belongs to the CorA metal ion transporter (MIT) (TC 1.A.35.5) family.</text>
</comment>
<keyword evidence="3" id="KW-1185">Reference proteome</keyword>
<gene>
    <name evidence="2" type="ORF">M569_06560</name>
</gene>
<dbReference type="AlphaFoldDB" id="S8E721"/>
<evidence type="ECO:0000256" key="1">
    <source>
        <dbReference type="ARBA" id="ARBA00007535"/>
    </source>
</evidence>
<proteinExistence type="inferred from homology"/>
<evidence type="ECO:0008006" key="4">
    <source>
        <dbReference type="Google" id="ProtNLM"/>
    </source>
</evidence>
<dbReference type="Pfam" id="PF22099">
    <property type="entry name" value="MRS2-like"/>
    <property type="match status" value="1"/>
</dbReference>
<name>S8E721_9LAMI</name>
<dbReference type="GO" id="GO:0015095">
    <property type="term" value="F:magnesium ion transmembrane transporter activity"/>
    <property type="evidence" value="ECO:0007669"/>
    <property type="project" value="TreeGrafter"/>
</dbReference>
<dbReference type="PANTHER" id="PTHR13890">
    <property type="entry name" value="RNA SPLICING PROTEIN MRS2, MITOCHONDRIAL"/>
    <property type="match status" value="1"/>
</dbReference>
<feature type="non-terminal residue" evidence="2">
    <location>
        <position position="1"/>
    </location>
</feature>
<organism evidence="2 3">
    <name type="scientific">Genlisea aurea</name>
    <dbReference type="NCBI Taxonomy" id="192259"/>
    <lineage>
        <taxon>Eukaryota</taxon>
        <taxon>Viridiplantae</taxon>
        <taxon>Streptophyta</taxon>
        <taxon>Embryophyta</taxon>
        <taxon>Tracheophyta</taxon>
        <taxon>Spermatophyta</taxon>
        <taxon>Magnoliopsida</taxon>
        <taxon>eudicotyledons</taxon>
        <taxon>Gunneridae</taxon>
        <taxon>Pentapetalae</taxon>
        <taxon>asterids</taxon>
        <taxon>lamiids</taxon>
        <taxon>Lamiales</taxon>
        <taxon>Lentibulariaceae</taxon>
        <taxon>Genlisea</taxon>
    </lineage>
</organism>
<reference evidence="2 3" key="1">
    <citation type="journal article" date="2013" name="BMC Genomics">
        <title>The miniature genome of a carnivorous plant Genlisea aurea contains a low number of genes and short non-coding sequences.</title>
        <authorList>
            <person name="Leushkin E.V."/>
            <person name="Sutormin R.A."/>
            <person name="Nabieva E.R."/>
            <person name="Penin A.A."/>
            <person name="Kondrashov A.S."/>
            <person name="Logacheva M.D."/>
        </authorList>
    </citation>
    <scope>NUCLEOTIDE SEQUENCE [LARGE SCALE GENOMIC DNA]</scope>
</reference>
<comment type="caution">
    <text evidence="2">The sequence shown here is derived from an EMBL/GenBank/DDBJ whole genome shotgun (WGS) entry which is preliminary data.</text>
</comment>
<dbReference type="PANTHER" id="PTHR13890:SF31">
    <property type="entry name" value="MAGNESIUM TRANSPORTER MRS2-2-RELATED"/>
    <property type="match status" value="1"/>
</dbReference>
<evidence type="ECO:0000313" key="3">
    <source>
        <dbReference type="Proteomes" id="UP000015453"/>
    </source>
</evidence>
<dbReference type="Gene3D" id="1.20.58.340">
    <property type="entry name" value="Magnesium transport protein CorA, transmembrane region"/>
    <property type="match status" value="1"/>
</dbReference>
<sequence>KGNWILMGSNGGEMILSVDKYEIMNRANMDGRDLRIIDPVLSHPSTILVRDKAIVLNLEHIKGIITSEEFLLRSPMDDDIIPVVEELRRRRRRMDADAEDKNPFQFLVLDVTLEAICSFLSARTTELENSVYPALDLLTKRIVLSNMDDIRKLKSQMTRLSSRVHRAEYTVKEEIEKFLGDDDHMAELLLSRE</sequence>